<dbReference type="STRING" id="1429043.X474_24475"/>
<dbReference type="InParanoid" id="A0A0D2HLX0"/>
<proteinExistence type="predicted"/>
<evidence type="ECO:0000313" key="2">
    <source>
        <dbReference type="Proteomes" id="UP000032233"/>
    </source>
</evidence>
<accession>A0A0D2HLX0</accession>
<gene>
    <name evidence="1" type="ORF">X474_24475</name>
</gene>
<keyword evidence="2" id="KW-1185">Reference proteome</keyword>
<protein>
    <submittedName>
        <fullName evidence="1">Uncharacterized protein</fullName>
    </submittedName>
</protein>
<comment type="caution">
    <text evidence="1">The sequence shown here is derived from an EMBL/GenBank/DDBJ whole genome shotgun (WGS) entry which is preliminary data.</text>
</comment>
<sequence length="83" mass="9893">MLQRHYYAIQLIALQKVILLGFIRLETGLQYRRSKNLPVHAPLGPLGKRRLRRADYPLNIYWGIERNDTLIMKKRNFSPEVLF</sequence>
<dbReference type="AlphaFoldDB" id="A0A0D2HLX0"/>
<dbReference type="EMBL" id="AZAC01000056">
    <property type="protein sequence ID" value="KIX11568.1"/>
    <property type="molecule type" value="Genomic_DNA"/>
</dbReference>
<reference evidence="1 2" key="1">
    <citation type="submission" date="2013-11" db="EMBL/GenBank/DDBJ databases">
        <title>Metagenomic analysis of a methanogenic consortium involved in long chain n-alkane degradation.</title>
        <authorList>
            <person name="Davidova I.A."/>
            <person name="Callaghan A.V."/>
            <person name="Wawrik B."/>
            <person name="Pruitt S."/>
            <person name="Marks C."/>
            <person name="Duncan K.E."/>
            <person name="Suflita J.M."/>
        </authorList>
    </citation>
    <scope>NUCLEOTIDE SEQUENCE [LARGE SCALE GENOMIC DNA]</scope>
    <source>
        <strain evidence="1 2">SPR</strain>
    </source>
</reference>
<evidence type="ECO:0000313" key="1">
    <source>
        <dbReference type="EMBL" id="KIX11568.1"/>
    </source>
</evidence>
<organism evidence="1 2">
    <name type="scientific">Dethiosulfatarculus sandiegensis</name>
    <dbReference type="NCBI Taxonomy" id="1429043"/>
    <lineage>
        <taxon>Bacteria</taxon>
        <taxon>Pseudomonadati</taxon>
        <taxon>Thermodesulfobacteriota</taxon>
        <taxon>Desulfarculia</taxon>
        <taxon>Desulfarculales</taxon>
        <taxon>Desulfarculaceae</taxon>
        <taxon>Dethiosulfatarculus</taxon>
    </lineage>
</organism>
<dbReference type="Proteomes" id="UP000032233">
    <property type="component" value="Unassembled WGS sequence"/>
</dbReference>
<name>A0A0D2HLX0_9BACT</name>